<protein>
    <submittedName>
        <fullName evidence="6">Membrane protein</fullName>
    </submittedName>
</protein>
<keyword evidence="2" id="KW-0479">Metal-binding</keyword>
<dbReference type="Proteomes" id="UP000036367">
    <property type="component" value="Unassembled WGS sequence"/>
</dbReference>
<evidence type="ECO:0000313" key="7">
    <source>
        <dbReference type="Proteomes" id="UP000036367"/>
    </source>
</evidence>
<dbReference type="PANTHER" id="PTHR43498:SF1">
    <property type="entry name" value="COB--COM HETERODISULFIDE REDUCTASE IRON-SULFUR SUBUNIT A"/>
    <property type="match status" value="1"/>
</dbReference>
<keyword evidence="4" id="KW-0408">Iron</keyword>
<dbReference type="GO" id="GO:0016491">
    <property type="term" value="F:oxidoreductase activity"/>
    <property type="evidence" value="ECO:0007669"/>
    <property type="project" value="UniProtKB-KW"/>
</dbReference>
<sequence length="594" mass="64836">MAADPNVDVVVYGATPAGIAAAVAAGKSGQSVLLIEPTNRIGGLVTSGLSHTDFHSLESLSGAFLDFANRVEAHYIETDGPDSPQVEASYHGTFGEPKVNLAVFHALLDEHPRVERIHQHALSALKLSESQSQKRIESATLVDPQGNTRTIRGSVFVDGSYEGDLMAMAGVEWRAGREGRDEHGESLAPEAADDQLQAYNFRFIMTQEESNRVTPVAPPGYQREDFVGVLDAIASKKIERVFDYPSKCIFKAHLPVLPGGKYDINDVSRGLVRLSLPGKNLGWPDGTAEERQAIYDEHLRDQVGLLYFLQNDPEVPEAFRQEAKQWGWCRDEFLDTNHLPPQLYVREARRMQGVSIYTQTDSEYAEEGTRAKFHRDSIAMADYGNNCHGTHHEGPRFGGKHSGEFYNPVPPYQIPYGVLLPKEIDNLLVPGAVSSSHVGFCALRLEPVWMSLGQAAGHAAALAVQLDQPVQQVDVASLQSQLHANGSATIYVSDVLPDSPDFAGVQWWGAAGGLLKLYPEGTPRKPRGKKLHGQYTEAAPGHAVELDQPLDAKLEQRWRALAESMSVPLAGLPKANGTTTRGDFIRAAATAARE</sequence>
<name>A0A0J1B4M5_RHOIS</name>
<keyword evidence="3" id="KW-0560">Oxidoreductase</keyword>
<dbReference type="Gene3D" id="3.50.50.60">
    <property type="entry name" value="FAD/NAD(P)-binding domain"/>
    <property type="match status" value="1"/>
</dbReference>
<evidence type="ECO:0000313" key="6">
    <source>
        <dbReference type="EMBL" id="KLU01406.1"/>
    </source>
</evidence>
<proteinExistence type="predicted"/>
<accession>A0A0J1B4M5</accession>
<evidence type="ECO:0000256" key="3">
    <source>
        <dbReference type="ARBA" id="ARBA00023002"/>
    </source>
</evidence>
<dbReference type="InterPro" id="IPR039650">
    <property type="entry name" value="HdrA-like"/>
</dbReference>
<keyword evidence="1" id="KW-0004">4Fe-4S</keyword>
<evidence type="ECO:0000256" key="1">
    <source>
        <dbReference type="ARBA" id="ARBA00022485"/>
    </source>
</evidence>
<evidence type="ECO:0000256" key="5">
    <source>
        <dbReference type="ARBA" id="ARBA00023014"/>
    </source>
</evidence>
<gene>
    <name evidence="6" type="ORF">RISK_006562</name>
</gene>
<comment type="caution">
    <text evidence="6">The sequence shown here is derived from an EMBL/GenBank/DDBJ whole genome shotgun (WGS) entry which is preliminary data.</text>
</comment>
<dbReference type="EMBL" id="LECT01000054">
    <property type="protein sequence ID" value="KLU01406.1"/>
    <property type="molecule type" value="Genomic_DNA"/>
</dbReference>
<dbReference type="AlphaFoldDB" id="A0A0J1B4M5"/>
<dbReference type="GO" id="GO:0046872">
    <property type="term" value="F:metal ion binding"/>
    <property type="evidence" value="ECO:0007669"/>
    <property type="project" value="UniProtKB-KW"/>
</dbReference>
<dbReference type="GO" id="GO:0051539">
    <property type="term" value="F:4 iron, 4 sulfur cluster binding"/>
    <property type="evidence" value="ECO:0007669"/>
    <property type="project" value="UniProtKB-KW"/>
</dbReference>
<dbReference type="PATRIC" id="fig|595434.4.peg.6243"/>
<keyword evidence="5" id="KW-0411">Iron-sulfur</keyword>
<dbReference type="Pfam" id="PF12831">
    <property type="entry name" value="FAD_oxidored"/>
    <property type="match status" value="1"/>
</dbReference>
<dbReference type="PANTHER" id="PTHR43498">
    <property type="entry name" value="FERREDOXIN:COB-COM HETERODISULFIDE REDUCTASE SUBUNIT A"/>
    <property type="match status" value="1"/>
</dbReference>
<evidence type="ECO:0000256" key="4">
    <source>
        <dbReference type="ARBA" id="ARBA00023004"/>
    </source>
</evidence>
<dbReference type="SUPFAM" id="SSF51905">
    <property type="entry name" value="FAD/NAD(P)-binding domain"/>
    <property type="match status" value="1"/>
</dbReference>
<evidence type="ECO:0000256" key="2">
    <source>
        <dbReference type="ARBA" id="ARBA00022723"/>
    </source>
</evidence>
<keyword evidence="7" id="KW-1185">Reference proteome</keyword>
<dbReference type="InterPro" id="IPR036188">
    <property type="entry name" value="FAD/NAD-bd_sf"/>
</dbReference>
<organism evidence="6 7">
    <name type="scientific">Rhodopirellula islandica</name>
    <dbReference type="NCBI Taxonomy" id="595434"/>
    <lineage>
        <taxon>Bacteria</taxon>
        <taxon>Pseudomonadati</taxon>
        <taxon>Planctomycetota</taxon>
        <taxon>Planctomycetia</taxon>
        <taxon>Pirellulales</taxon>
        <taxon>Pirellulaceae</taxon>
        <taxon>Rhodopirellula</taxon>
    </lineage>
</organism>
<reference evidence="6" key="1">
    <citation type="submission" date="2015-05" db="EMBL/GenBank/DDBJ databases">
        <title>Permanent draft genome of Rhodopirellula islandicus K833.</title>
        <authorList>
            <person name="Kizina J."/>
            <person name="Richter M."/>
            <person name="Glockner F.O."/>
            <person name="Harder J."/>
        </authorList>
    </citation>
    <scope>NUCLEOTIDE SEQUENCE [LARGE SCALE GENOMIC DNA]</scope>
    <source>
        <strain evidence="6">K833</strain>
    </source>
</reference>
<dbReference type="STRING" id="595434.RISK_006562"/>